<organism evidence="3">
    <name type="scientific">Salmonella enterica subsp. enterica serovar Saintpaul</name>
    <dbReference type="NCBI Taxonomy" id="90105"/>
    <lineage>
        <taxon>Bacteria</taxon>
        <taxon>Pseudomonadati</taxon>
        <taxon>Pseudomonadota</taxon>
        <taxon>Gammaproteobacteria</taxon>
        <taxon>Enterobacterales</taxon>
        <taxon>Enterobacteriaceae</taxon>
        <taxon>Salmonella</taxon>
    </lineage>
</organism>
<comment type="caution">
    <text evidence="3">The sequence shown here is derived from an EMBL/GenBank/DDBJ whole genome shotgun (WGS) entry which is preliminary data.</text>
</comment>
<dbReference type="Pfam" id="PF06476">
    <property type="entry name" value="DUF1090"/>
    <property type="match status" value="1"/>
</dbReference>
<feature type="region of interest" description="Disordered" evidence="1">
    <location>
        <begin position="89"/>
        <end position="127"/>
    </location>
</feature>
<feature type="signal peptide" evidence="2">
    <location>
        <begin position="1"/>
        <end position="23"/>
    </location>
</feature>
<feature type="compositionally biased region" description="Basic and acidic residues" evidence="1">
    <location>
        <begin position="109"/>
        <end position="118"/>
    </location>
</feature>
<dbReference type="EMBL" id="MLZC01000034">
    <property type="protein sequence ID" value="OHG57762.1"/>
    <property type="molecule type" value="Genomic_DNA"/>
</dbReference>
<dbReference type="AlphaFoldDB" id="A0A1S0Z5F7"/>
<reference evidence="3" key="1">
    <citation type="submission" date="2016-09" db="EMBL/GenBank/DDBJ databases">
        <title>Whole genome sequencing of Salmonella enterica.</title>
        <authorList>
            <person name="Bell R."/>
        </authorList>
    </citation>
    <scope>NUCLEOTIDE SEQUENCE [LARGE SCALE GENOMIC DNA]</scope>
    <source>
        <strain evidence="3">CFSAN044978</strain>
    </source>
</reference>
<dbReference type="RefSeq" id="WP_001549418.1">
    <property type="nucleotide sequence ID" value="NZ_QWDP01000019.1"/>
</dbReference>
<evidence type="ECO:0008006" key="4">
    <source>
        <dbReference type="Google" id="ProtNLM"/>
    </source>
</evidence>
<evidence type="ECO:0000256" key="1">
    <source>
        <dbReference type="SAM" id="MobiDB-lite"/>
    </source>
</evidence>
<protein>
    <recommendedName>
        <fullName evidence="4">DUF1090 domain-containing protein</fullName>
    </recommendedName>
</protein>
<proteinExistence type="predicted"/>
<keyword evidence="2" id="KW-0732">Signal</keyword>
<gene>
    <name evidence="3" type="ORF">A7T00_31800</name>
</gene>
<accession>A0A1S0Z5F7</accession>
<feature type="chain" id="PRO_5019441816" description="DUF1090 domain-containing protein" evidence="2">
    <location>
        <begin position="24"/>
        <end position="127"/>
    </location>
</feature>
<dbReference type="InterPro" id="IPR009468">
    <property type="entry name" value="DUF1090"/>
</dbReference>
<feature type="compositionally biased region" description="Basic and acidic residues" evidence="1">
    <location>
        <begin position="89"/>
        <end position="100"/>
    </location>
</feature>
<name>A0A1S0Z5F7_SALET</name>
<sequence length="127" mass="14712">MKHIRIIFFIPVILLFSANSYSASPIGCTAKKQEVENQIAYAREHNNIYQIAGLQKALREIDEHCIDPLLLKQHQLKIAQKEKKVVESQAELERARETGNPKKMAQKQKKLDRAREELQDAQNTLYQ</sequence>
<evidence type="ECO:0000256" key="2">
    <source>
        <dbReference type="SAM" id="SignalP"/>
    </source>
</evidence>
<evidence type="ECO:0000313" key="3">
    <source>
        <dbReference type="EMBL" id="OHG57762.1"/>
    </source>
</evidence>